<dbReference type="GO" id="GO:0006508">
    <property type="term" value="P:proteolysis"/>
    <property type="evidence" value="ECO:0007669"/>
    <property type="project" value="UniProtKB-KW"/>
</dbReference>
<dbReference type="InterPro" id="IPR019546">
    <property type="entry name" value="TAT_signal_bac_arc"/>
</dbReference>
<dbReference type="InterPro" id="IPR009045">
    <property type="entry name" value="Zn_M74/Hedgehog-like"/>
</dbReference>
<keyword evidence="6" id="KW-0378">Hydrolase</keyword>
<organism evidence="12 13">
    <name type="scientific">Thalassobaculum fulvum</name>
    <dbReference type="NCBI Taxonomy" id="1633335"/>
    <lineage>
        <taxon>Bacteria</taxon>
        <taxon>Pseudomonadati</taxon>
        <taxon>Pseudomonadota</taxon>
        <taxon>Alphaproteobacteria</taxon>
        <taxon>Rhodospirillales</taxon>
        <taxon>Thalassobaculaceae</taxon>
        <taxon>Thalassobaculum</taxon>
    </lineage>
</organism>
<dbReference type="PANTHER" id="PTHR37425:SF1">
    <property type="entry name" value="OUTER MEMBRANE PROTEIN"/>
    <property type="match status" value="1"/>
</dbReference>
<reference evidence="12" key="1">
    <citation type="journal article" date="2014" name="Int. J. Syst. Evol. Microbiol.">
        <title>Complete genome sequence of Corynebacterium casei LMG S-19264T (=DSM 44701T), isolated from a smear-ripened cheese.</title>
        <authorList>
            <consortium name="US DOE Joint Genome Institute (JGI-PGF)"/>
            <person name="Walter F."/>
            <person name="Albersmeier A."/>
            <person name="Kalinowski J."/>
            <person name="Ruckert C."/>
        </authorList>
    </citation>
    <scope>NUCLEOTIDE SEQUENCE</scope>
    <source>
        <strain evidence="12">KCTC 42651</strain>
    </source>
</reference>
<name>A0A918XUX7_9PROT</name>
<dbReference type="GO" id="GO:0008237">
    <property type="term" value="F:metallopeptidase activity"/>
    <property type="evidence" value="ECO:0007669"/>
    <property type="project" value="UniProtKB-KW"/>
</dbReference>
<gene>
    <name evidence="12" type="ORF">GCM10017083_39140</name>
</gene>
<keyword evidence="9" id="KW-0961">Cell wall biogenesis/degradation</keyword>
<dbReference type="Proteomes" id="UP000630353">
    <property type="component" value="Unassembled WGS sequence"/>
</dbReference>
<dbReference type="RefSeq" id="WP_229837387.1">
    <property type="nucleotide sequence ID" value="NZ_BMZS01000009.1"/>
</dbReference>
<evidence type="ECO:0000256" key="8">
    <source>
        <dbReference type="ARBA" id="ARBA00023049"/>
    </source>
</evidence>
<evidence type="ECO:0000256" key="4">
    <source>
        <dbReference type="ARBA" id="ARBA00022723"/>
    </source>
</evidence>
<evidence type="ECO:0000256" key="1">
    <source>
        <dbReference type="ARBA" id="ARBA00001947"/>
    </source>
</evidence>
<keyword evidence="5" id="KW-0732">Signal</keyword>
<dbReference type="Pfam" id="PF05951">
    <property type="entry name" value="Peptidase_M15_2"/>
    <property type="match status" value="1"/>
</dbReference>
<protein>
    <recommendedName>
        <fullName evidence="11">Murein endopeptidase K</fullName>
    </recommendedName>
</protein>
<keyword evidence="4" id="KW-0479">Metal-binding</keyword>
<evidence type="ECO:0000256" key="7">
    <source>
        <dbReference type="ARBA" id="ARBA00022833"/>
    </source>
</evidence>
<dbReference type="Gene3D" id="3.30.1380.10">
    <property type="match status" value="1"/>
</dbReference>
<dbReference type="InterPro" id="IPR006311">
    <property type="entry name" value="TAT_signal"/>
</dbReference>
<dbReference type="SUPFAM" id="SSF55166">
    <property type="entry name" value="Hedgehog/DD-peptidase"/>
    <property type="match status" value="1"/>
</dbReference>
<dbReference type="GO" id="GO:0046872">
    <property type="term" value="F:metal ion binding"/>
    <property type="evidence" value="ECO:0007669"/>
    <property type="project" value="UniProtKB-KW"/>
</dbReference>
<evidence type="ECO:0000313" key="12">
    <source>
        <dbReference type="EMBL" id="GHD57510.1"/>
    </source>
</evidence>
<dbReference type="NCBIfam" id="TIGR01409">
    <property type="entry name" value="TAT_signal_seq"/>
    <property type="match status" value="1"/>
</dbReference>
<reference evidence="12" key="2">
    <citation type="submission" date="2020-09" db="EMBL/GenBank/DDBJ databases">
        <authorList>
            <person name="Sun Q."/>
            <person name="Kim S."/>
        </authorList>
    </citation>
    <scope>NUCLEOTIDE SEQUENCE</scope>
    <source>
        <strain evidence="12">KCTC 42651</strain>
    </source>
</reference>
<dbReference type="PANTHER" id="PTHR37425">
    <property type="match status" value="1"/>
</dbReference>
<evidence type="ECO:0000256" key="11">
    <source>
        <dbReference type="ARBA" id="ARBA00093666"/>
    </source>
</evidence>
<evidence type="ECO:0000256" key="2">
    <source>
        <dbReference type="ARBA" id="ARBA00004776"/>
    </source>
</evidence>
<comment type="similarity">
    <text evidence="10">Belongs to the peptidase M15 family.</text>
</comment>
<keyword evidence="3" id="KW-0645">Protease</keyword>
<keyword evidence="13" id="KW-1185">Reference proteome</keyword>
<sequence length="183" mass="20122">MTSRRSLLTGLGAAALVAGLGGVAQAQPRMPAALVRRRLNLRHLHTGEVVDIVYHQNGRYLPEALAKMNRFLRDHRDGSVHPIEVEVLDFLHDLTVELGITDRVGIVCGYRSPRSNALLRANSSGVAKRSLHLQGMAIDIRVPGKRVKTVAEAAMDLRLGGVGRYTRSNFVHIDCGRFRTWGA</sequence>
<evidence type="ECO:0000256" key="5">
    <source>
        <dbReference type="ARBA" id="ARBA00022729"/>
    </source>
</evidence>
<keyword evidence="7" id="KW-0862">Zinc</keyword>
<proteinExistence type="inferred from homology"/>
<accession>A0A918XUX7</accession>
<dbReference type="InterPro" id="IPR010275">
    <property type="entry name" value="MepK"/>
</dbReference>
<comment type="cofactor">
    <cofactor evidence="1">
        <name>Zn(2+)</name>
        <dbReference type="ChEBI" id="CHEBI:29105"/>
    </cofactor>
</comment>
<dbReference type="EMBL" id="BMZS01000009">
    <property type="protein sequence ID" value="GHD57510.1"/>
    <property type="molecule type" value="Genomic_DNA"/>
</dbReference>
<dbReference type="GO" id="GO:0071555">
    <property type="term" value="P:cell wall organization"/>
    <property type="evidence" value="ECO:0007669"/>
    <property type="project" value="UniProtKB-KW"/>
</dbReference>
<comment type="caution">
    <text evidence="12">The sequence shown here is derived from an EMBL/GenBank/DDBJ whole genome shotgun (WGS) entry which is preliminary data.</text>
</comment>
<evidence type="ECO:0000256" key="9">
    <source>
        <dbReference type="ARBA" id="ARBA00023316"/>
    </source>
</evidence>
<dbReference type="PROSITE" id="PS51318">
    <property type="entry name" value="TAT"/>
    <property type="match status" value="1"/>
</dbReference>
<evidence type="ECO:0000313" key="13">
    <source>
        <dbReference type="Proteomes" id="UP000630353"/>
    </source>
</evidence>
<keyword evidence="8" id="KW-0482">Metalloprotease</keyword>
<comment type="pathway">
    <text evidence="2">Cell wall biogenesis; cell wall polysaccharide biosynthesis.</text>
</comment>
<dbReference type="AlphaFoldDB" id="A0A918XUX7"/>
<evidence type="ECO:0000256" key="3">
    <source>
        <dbReference type="ARBA" id="ARBA00022670"/>
    </source>
</evidence>
<evidence type="ECO:0000256" key="10">
    <source>
        <dbReference type="ARBA" id="ARBA00093448"/>
    </source>
</evidence>
<evidence type="ECO:0000256" key="6">
    <source>
        <dbReference type="ARBA" id="ARBA00022801"/>
    </source>
</evidence>